<evidence type="ECO:0000256" key="1">
    <source>
        <dbReference type="SAM" id="Coils"/>
    </source>
</evidence>
<proteinExistence type="predicted"/>
<dbReference type="AlphaFoldDB" id="A0A9D2G548"/>
<name>A0A9D2G548_9FIRM</name>
<sequence>MGKQDIIERILSDAKAEAEAIGRDAETRAEDIRRAAEEAARKEREKAEREAEAKRRALLEGRRAAARLDAQKIALSGKRRVIDVVYGRAEDKLSKLEEHASLALISSLLEAYAEKGDEVLLAEGYPFLAGVKKLPVVREKGLRVSDERARISGGVILKNSVSDRDLSLSSLLAADKEAHQAQLAGMLFPGKK</sequence>
<dbReference type="EMBL" id="DXBB01000046">
    <property type="protein sequence ID" value="HIZ72476.1"/>
    <property type="molecule type" value="Genomic_DNA"/>
</dbReference>
<organism evidence="2 3">
    <name type="scientific">Candidatus Gallimonas intestinavium</name>
    <dbReference type="NCBI Taxonomy" id="2838603"/>
    <lineage>
        <taxon>Bacteria</taxon>
        <taxon>Bacillati</taxon>
        <taxon>Bacillota</taxon>
        <taxon>Clostridia</taxon>
        <taxon>Candidatus Gallimonas</taxon>
    </lineage>
</organism>
<dbReference type="Proteomes" id="UP000824102">
    <property type="component" value="Unassembled WGS sequence"/>
</dbReference>
<keyword evidence="1" id="KW-0175">Coiled coil</keyword>
<reference evidence="2" key="1">
    <citation type="journal article" date="2021" name="PeerJ">
        <title>Extensive microbial diversity within the chicken gut microbiome revealed by metagenomics and culture.</title>
        <authorList>
            <person name="Gilroy R."/>
            <person name="Ravi A."/>
            <person name="Getino M."/>
            <person name="Pursley I."/>
            <person name="Horton D.L."/>
            <person name="Alikhan N.F."/>
            <person name="Baker D."/>
            <person name="Gharbi K."/>
            <person name="Hall N."/>
            <person name="Watson M."/>
            <person name="Adriaenssens E.M."/>
            <person name="Foster-Nyarko E."/>
            <person name="Jarju S."/>
            <person name="Secka A."/>
            <person name="Antonio M."/>
            <person name="Oren A."/>
            <person name="Chaudhuri R.R."/>
            <person name="La Ragione R."/>
            <person name="Hildebrand F."/>
            <person name="Pallen M.J."/>
        </authorList>
    </citation>
    <scope>NUCLEOTIDE SEQUENCE</scope>
    <source>
        <strain evidence="2">ChiW7-2402</strain>
    </source>
</reference>
<dbReference type="Gene3D" id="1.20.5.620">
    <property type="entry name" value="F1F0 ATP synthase subunit B, membrane domain"/>
    <property type="match status" value="1"/>
</dbReference>
<evidence type="ECO:0000313" key="3">
    <source>
        <dbReference type="Proteomes" id="UP000824102"/>
    </source>
</evidence>
<feature type="coiled-coil region" evidence="1">
    <location>
        <begin position="22"/>
        <end position="64"/>
    </location>
</feature>
<evidence type="ECO:0000313" key="2">
    <source>
        <dbReference type="EMBL" id="HIZ72476.1"/>
    </source>
</evidence>
<gene>
    <name evidence="2" type="ORF">H9964_02715</name>
</gene>
<comment type="caution">
    <text evidence="2">The sequence shown here is derived from an EMBL/GenBank/DDBJ whole genome shotgun (WGS) entry which is preliminary data.</text>
</comment>
<evidence type="ECO:0008006" key="4">
    <source>
        <dbReference type="Google" id="ProtNLM"/>
    </source>
</evidence>
<reference evidence="2" key="2">
    <citation type="submission" date="2021-04" db="EMBL/GenBank/DDBJ databases">
        <authorList>
            <person name="Gilroy R."/>
        </authorList>
    </citation>
    <scope>NUCLEOTIDE SEQUENCE</scope>
    <source>
        <strain evidence="2">ChiW7-2402</strain>
    </source>
</reference>
<protein>
    <recommendedName>
        <fullName evidence="4">V-type proton ATPase subunit E</fullName>
    </recommendedName>
</protein>
<accession>A0A9D2G548</accession>